<sequence length="97" mass="10429">MPEPEPPEPFVEPAVHVDCNPRKPSLPSLPACHAIVTKYAMHRLSLGASTRPSVVHRAPSVLLATTPLDDSEDLAVENGINNQDDDSNLTAVDLLEP</sequence>
<dbReference type="EMBL" id="JNBR01000582">
    <property type="protein sequence ID" value="OQR90766.1"/>
    <property type="molecule type" value="Genomic_DNA"/>
</dbReference>
<evidence type="ECO:0000313" key="3">
    <source>
        <dbReference type="Proteomes" id="UP000243579"/>
    </source>
</evidence>
<keyword evidence="3" id="KW-1185">Reference proteome</keyword>
<reference evidence="2 3" key="1">
    <citation type="journal article" date="2014" name="Genome Biol. Evol.">
        <title>The secreted proteins of Achlya hypogyna and Thraustotheca clavata identify the ancestral oomycete secretome and reveal gene acquisitions by horizontal gene transfer.</title>
        <authorList>
            <person name="Misner I."/>
            <person name="Blouin N."/>
            <person name="Leonard G."/>
            <person name="Richards T.A."/>
            <person name="Lane C.E."/>
        </authorList>
    </citation>
    <scope>NUCLEOTIDE SEQUENCE [LARGE SCALE GENOMIC DNA]</scope>
    <source>
        <strain evidence="2 3">ATCC 48635</strain>
    </source>
</reference>
<evidence type="ECO:0000313" key="2">
    <source>
        <dbReference type="EMBL" id="OQR90766.1"/>
    </source>
</evidence>
<proteinExistence type="predicted"/>
<evidence type="ECO:0000256" key="1">
    <source>
        <dbReference type="SAM" id="MobiDB-lite"/>
    </source>
</evidence>
<feature type="region of interest" description="Disordered" evidence="1">
    <location>
        <begin position="77"/>
        <end position="97"/>
    </location>
</feature>
<gene>
    <name evidence="2" type="ORF">ACHHYP_20205</name>
</gene>
<accession>A0A1V9YYE3</accession>
<organism evidence="2 3">
    <name type="scientific">Achlya hypogyna</name>
    <name type="common">Oomycete</name>
    <name type="synonym">Protoachlya hypogyna</name>
    <dbReference type="NCBI Taxonomy" id="1202772"/>
    <lineage>
        <taxon>Eukaryota</taxon>
        <taxon>Sar</taxon>
        <taxon>Stramenopiles</taxon>
        <taxon>Oomycota</taxon>
        <taxon>Saprolegniomycetes</taxon>
        <taxon>Saprolegniales</taxon>
        <taxon>Achlyaceae</taxon>
        <taxon>Achlya</taxon>
    </lineage>
</organism>
<name>A0A1V9YYE3_ACHHY</name>
<comment type="caution">
    <text evidence="2">The sequence shown here is derived from an EMBL/GenBank/DDBJ whole genome shotgun (WGS) entry which is preliminary data.</text>
</comment>
<dbReference type="AlphaFoldDB" id="A0A1V9YYE3"/>
<protein>
    <submittedName>
        <fullName evidence="2">Uncharacterized protein</fullName>
    </submittedName>
</protein>
<dbReference type="Proteomes" id="UP000243579">
    <property type="component" value="Unassembled WGS sequence"/>
</dbReference>